<name>A0A1W1C127_9ZZZZ</name>
<reference evidence="2" key="1">
    <citation type="submission" date="2016-10" db="EMBL/GenBank/DDBJ databases">
        <authorList>
            <person name="de Groot N.N."/>
        </authorList>
    </citation>
    <scope>NUCLEOTIDE SEQUENCE</scope>
</reference>
<feature type="domain" description="Lipoprotein LPP20-like" evidence="1">
    <location>
        <begin position="550"/>
        <end position="632"/>
    </location>
</feature>
<dbReference type="Gene3D" id="3.10.28.20">
    <property type="entry name" value="Acetamidase/Formamidase-like domains"/>
    <property type="match status" value="1"/>
</dbReference>
<organism evidence="2">
    <name type="scientific">hydrothermal vent metagenome</name>
    <dbReference type="NCBI Taxonomy" id="652676"/>
    <lineage>
        <taxon>unclassified sequences</taxon>
        <taxon>metagenomes</taxon>
        <taxon>ecological metagenomes</taxon>
    </lineage>
</organism>
<protein>
    <recommendedName>
        <fullName evidence="1">Lipoprotein LPP20-like domain-containing protein</fullName>
    </recommendedName>
</protein>
<accession>A0A1W1C127</accession>
<dbReference type="Pfam" id="PF02169">
    <property type="entry name" value="LPP20"/>
    <property type="match status" value="1"/>
</dbReference>
<dbReference type="PROSITE" id="PS51257">
    <property type="entry name" value="PROKAR_LIPOPROTEIN"/>
    <property type="match status" value="1"/>
</dbReference>
<dbReference type="AlphaFoldDB" id="A0A1W1C127"/>
<evidence type="ECO:0000259" key="1">
    <source>
        <dbReference type="Pfam" id="PF02169"/>
    </source>
</evidence>
<dbReference type="EMBL" id="FPHK01000041">
    <property type="protein sequence ID" value="SFV59466.1"/>
    <property type="molecule type" value="Genomic_DNA"/>
</dbReference>
<gene>
    <name evidence="2" type="ORF">MNB_SM-6-1431</name>
</gene>
<evidence type="ECO:0000313" key="2">
    <source>
        <dbReference type="EMBL" id="SFV59466.1"/>
    </source>
</evidence>
<proteinExistence type="predicted"/>
<dbReference type="InterPro" id="IPR024952">
    <property type="entry name" value="LPP20-like_dom"/>
</dbReference>
<sequence>MNNSKKVLLFSATMFLFTACTTTQKLSPTPSVEQIEQNKHFKNQAKVKISDQTGYKAYIDDDNDLRYICMSTNALHCNYYSKEKHSYNDGTPDEEYVWINRDGYYPPLSPYTSGVQCGTGSLFGWLAIFPVEPFGITNYTKKHPVVCNSRFTQVDSTQLGARIGIGLITFGTPLITGGTMHTKKFDKKKFIDVIYASNIETFRKKLLDMAQKYSVDGGIDVIYIEKGDVADDLEDKYESLLKDKSLKAGLIFLEEDTNKLLSIDIFNKYKSKNIISSISLQMEDILHDIAKNNQYILKYEDIIPYIPKEIALPKIPPVKKLVKDEFETKKEFEARVQNAVEMREKKIRALQREYSLKVFERNSYIDSLQKAYKEYLKNQAESKNVLLHEMKENIPLLSKILFLENTSGYGAKDFRYDAEEQKLYFTIYSKKGGFSQDVVASIPPNDAKSIKLKRAFKVIPEISFENNKLILRGFSILDTDSDNQYKINYTNINYKPESVSLRVVSAKESIKKEINNYFKKYKQRDKKIVDTSKKEIWYIDIVKNINAKIPKWFSAPSTGDKIIGYGEGKTLKEAKAKARDELAYMINVKVNTQLTQTNEINNFKSFSEVKNQTRQSSNVDLSSKDYKLYKQERRDGIWYVGFEYLKDSFSN</sequence>